<dbReference type="PANTHER" id="PTHR33470:SF8">
    <property type="entry name" value="OS05G0531200 PROTEIN"/>
    <property type="match status" value="1"/>
</dbReference>
<dbReference type="EMBL" id="BQKI01000071">
    <property type="protein sequence ID" value="GJN15036.1"/>
    <property type="molecule type" value="Genomic_DNA"/>
</dbReference>
<feature type="chain" id="PRO_5043876265" evidence="2">
    <location>
        <begin position="25"/>
        <end position="197"/>
    </location>
</feature>
<reference evidence="3" key="2">
    <citation type="submission" date="2021-12" db="EMBL/GenBank/DDBJ databases">
        <title>Resequencing data analysis of finger millet.</title>
        <authorList>
            <person name="Hatakeyama M."/>
            <person name="Aluri S."/>
            <person name="Balachadran M.T."/>
            <person name="Sivarajan S.R."/>
            <person name="Poveda L."/>
            <person name="Shimizu-Inatsugi R."/>
            <person name="Schlapbach R."/>
            <person name="Sreeman S.M."/>
            <person name="Shimizu K.K."/>
        </authorList>
    </citation>
    <scope>NUCLEOTIDE SEQUENCE</scope>
</reference>
<dbReference type="Pfam" id="PF01190">
    <property type="entry name" value="Pollen_Ole_e_1"/>
    <property type="match status" value="1"/>
</dbReference>
<dbReference type="Proteomes" id="UP001054889">
    <property type="component" value="Unassembled WGS sequence"/>
</dbReference>
<dbReference type="PANTHER" id="PTHR33470">
    <property type="entry name" value="OS01G0164075 PROTEIN"/>
    <property type="match status" value="1"/>
</dbReference>
<organism evidence="3 4">
    <name type="scientific">Eleusine coracana subsp. coracana</name>
    <dbReference type="NCBI Taxonomy" id="191504"/>
    <lineage>
        <taxon>Eukaryota</taxon>
        <taxon>Viridiplantae</taxon>
        <taxon>Streptophyta</taxon>
        <taxon>Embryophyta</taxon>
        <taxon>Tracheophyta</taxon>
        <taxon>Spermatophyta</taxon>
        <taxon>Magnoliopsida</taxon>
        <taxon>Liliopsida</taxon>
        <taxon>Poales</taxon>
        <taxon>Poaceae</taxon>
        <taxon>PACMAD clade</taxon>
        <taxon>Chloridoideae</taxon>
        <taxon>Cynodonteae</taxon>
        <taxon>Eleusininae</taxon>
        <taxon>Eleusine</taxon>
    </lineage>
</organism>
<comment type="caution">
    <text evidence="3">The sequence shown here is derived from an EMBL/GenBank/DDBJ whole genome shotgun (WGS) entry which is preliminary data.</text>
</comment>
<keyword evidence="4" id="KW-1185">Reference proteome</keyword>
<sequence>MASMKIHAAVAVIFLVAAFLPCNCNPSTTTVDEPAKYTPKAPPPPPPTAYHAPPPVRPVVVVEGVIYCKSCKLRGYNRNMDASPLPNATASVVCYGNEASKYRVLNLTSTATDKNGYFMVMVYDVGMFDTRSCRVYLRSSPTPLCAAPVVPSNVNLGLTLVKEPGRAPLPKGARGAYHSKAALMYGPGAGGKCPPSY</sequence>
<evidence type="ECO:0000256" key="1">
    <source>
        <dbReference type="ARBA" id="ARBA00022729"/>
    </source>
</evidence>
<dbReference type="GO" id="GO:0071944">
    <property type="term" value="C:cell periphery"/>
    <property type="evidence" value="ECO:0007669"/>
    <property type="project" value="TreeGrafter"/>
</dbReference>
<keyword evidence="1 2" id="KW-0732">Signal</keyword>
<proteinExistence type="predicted"/>
<reference evidence="3" key="1">
    <citation type="journal article" date="2018" name="DNA Res.">
        <title>Multiple hybrid de novo genome assembly of finger millet, an orphan allotetraploid crop.</title>
        <authorList>
            <person name="Hatakeyama M."/>
            <person name="Aluri S."/>
            <person name="Balachadran M.T."/>
            <person name="Sivarajan S.R."/>
            <person name="Patrignani A."/>
            <person name="Gruter S."/>
            <person name="Poveda L."/>
            <person name="Shimizu-Inatsugi R."/>
            <person name="Baeten J."/>
            <person name="Francoijs K.J."/>
            <person name="Nataraja K.N."/>
            <person name="Reddy Y.A.N."/>
            <person name="Phadnis S."/>
            <person name="Ravikumar R.L."/>
            <person name="Schlapbach R."/>
            <person name="Sreeman S.M."/>
            <person name="Shimizu K.K."/>
        </authorList>
    </citation>
    <scope>NUCLEOTIDE SEQUENCE</scope>
</reference>
<accession>A0AAV5DXU6</accession>
<evidence type="ECO:0000313" key="4">
    <source>
        <dbReference type="Proteomes" id="UP001054889"/>
    </source>
</evidence>
<name>A0AAV5DXU6_ELECO</name>
<protein>
    <submittedName>
        <fullName evidence="3">Uncharacterized protein</fullName>
    </submittedName>
</protein>
<gene>
    <name evidence="3" type="primary">gb01922</name>
    <name evidence="3" type="ORF">PR202_gb01922</name>
</gene>
<feature type="signal peptide" evidence="2">
    <location>
        <begin position="1"/>
        <end position="24"/>
    </location>
</feature>
<evidence type="ECO:0000313" key="3">
    <source>
        <dbReference type="EMBL" id="GJN15036.1"/>
    </source>
</evidence>
<evidence type="ECO:0000256" key="2">
    <source>
        <dbReference type="SAM" id="SignalP"/>
    </source>
</evidence>
<dbReference type="AlphaFoldDB" id="A0AAV5DXU6"/>